<evidence type="ECO:0000313" key="6">
    <source>
        <dbReference type="Proteomes" id="UP000247978"/>
    </source>
</evidence>
<feature type="binding site" evidence="4">
    <location>
        <position position="130"/>
    </location>
    <ligand>
        <name>Mg(2+)</name>
        <dbReference type="ChEBI" id="CHEBI:18420"/>
    </ligand>
</feature>
<keyword evidence="4" id="KW-0479">Metal-binding</keyword>
<dbReference type="CDD" id="cd02440">
    <property type="entry name" value="AdoMet_MTases"/>
    <property type="match status" value="1"/>
</dbReference>
<keyword evidence="3 4" id="KW-0949">S-adenosyl-L-methionine</keyword>
<sequence>MDSIKNYLVKMIPPREDWMCSLETFASEHRIPIMETDSMNFLTQLVRIHRPATILEIGTAIGYSALRMHETNPMATITTLEKNETMYQHAVKNIQAQKKSQHINVILGDALHTIEQLVSQGDQYDFIFIDAAKGQYQRYFTAVQPLIHAQGIIVCDNILFKGYVADESKAENNRIQKIANKIRTFNDWLVKQADYHTSIIPIGDGVSISIKR</sequence>
<evidence type="ECO:0000256" key="1">
    <source>
        <dbReference type="ARBA" id="ARBA00022603"/>
    </source>
</evidence>
<comment type="similarity">
    <text evidence="4">Belongs to the class I-like SAM-binding methyltransferase superfamily. Cation-dependent O-methyltransferase family.</text>
</comment>
<dbReference type="Gene3D" id="3.40.50.150">
    <property type="entry name" value="Vaccinia Virus protein VP39"/>
    <property type="match status" value="1"/>
</dbReference>
<comment type="function">
    <text evidence="4">Catalyzes the methylation of 5-hydroxyuridine (ho5U) to form 5-methoxyuridine (mo5U) at position 34 in tRNAs.</text>
</comment>
<dbReference type="PROSITE" id="PS51682">
    <property type="entry name" value="SAM_OMT_I"/>
    <property type="match status" value="1"/>
</dbReference>
<dbReference type="RefSeq" id="WP_242694698.1">
    <property type="nucleotide sequence ID" value="NZ_JADIJL010000012.1"/>
</dbReference>
<evidence type="ECO:0000313" key="5">
    <source>
        <dbReference type="EMBL" id="PXW86575.1"/>
    </source>
</evidence>
<feature type="binding site" evidence="4">
    <location>
        <begin position="109"/>
        <end position="110"/>
    </location>
    <ligand>
        <name>S-adenosyl-L-methionine</name>
        <dbReference type="ChEBI" id="CHEBI:59789"/>
    </ligand>
</feature>
<evidence type="ECO:0000256" key="4">
    <source>
        <dbReference type="HAMAP-Rule" id="MF_02217"/>
    </source>
</evidence>
<feature type="binding site" evidence="4">
    <location>
        <position position="34"/>
    </location>
    <ligand>
        <name>S-adenosyl-L-methionine</name>
        <dbReference type="ChEBI" id="CHEBI:59789"/>
    </ligand>
</feature>
<proteinExistence type="inferred from homology"/>
<dbReference type="AlphaFoldDB" id="A0A2V3W2T8"/>
<dbReference type="EC" id="2.1.1.-" evidence="4"/>
<dbReference type="Pfam" id="PF01596">
    <property type="entry name" value="Methyltransf_3"/>
    <property type="match status" value="1"/>
</dbReference>
<dbReference type="GO" id="GO:0016300">
    <property type="term" value="F:tRNA (uridine) methyltransferase activity"/>
    <property type="evidence" value="ECO:0007669"/>
    <property type="project" value="UniProtKB-UniRule"/>
</dbReference>
<dbReference type="InterPro" id="IPR029063">
    <property type="entry name" value="SAM-dependent_MTases_sf"/>
</dbReference>
<keyword evidence="1 4" id="KW-0489">Methyltransferase</keyword>
<comment type="catalytic activity">
    <reaction evidence="4">
        <text>5-hydroxyuridine(34) in tRNA + S-adenosyl-L-methionine = 5-methoxyuridine(34) in tRNA + S-adenosyl-L-homocysteine + H(+)</text>
        <dbReference type="Rhea" id="RHEA:60524"/>
        <dbReference type="Rhea" id="RHEA-COMP:13381"/>
        <dbReference type="Rhea" id="RHEA-COMP:15591"/>
        <dbReference type="ChEBI" id="CHEBI:15378"/>
        <dbReference type="ChEBI" id="CHEBI:57856"/>
        <dbReference type="ChEBI" id="CHEBI:59789"/>
        <dbReference type="ChEBI" id="CHEBI:136877"/>
        <dbReference type="ChEBI" id="CHEBI:143860"/>
    </reaction>
</comment>
<feature type="binding site" evidence="4">
    <location>
        <position position="81"/>
    </location>
    <ligand>
        <name>S-adenosyl-L-methionine</name>
        <dbReference type="ChEBI" id="CHEBI:59789"/>
    </ligand>
</feature>
<dbReference type="SUPFAM" id="SSF53335">
    <property type="entry name" value="S-adenosyl-L-methionine-dependent methyltransferases"/>
    <property type="match status" value="1"/>
</dbReference>
<comment type="caution">
    <text evidence="5">The sequence shown here is derived from an EMBL/GenBank/DDBJ whole genome shotgun (WGS) entry which is preliminary data.</text>
</comment>
<evidence type="ECO:0000256" key="2">
    <source>
        <dbReference type="ARBA" id="ARBA00022679"/>
    </source>
</evidence>
<keyword evidence="4" id="KW-0819">tRNA processing</keyword>
<dbReference type="GO" id="GO:0008757">
    <property type="term" value="F:S-adenosylmethionine-dependent methyltransferase activity"/>
    <property type="evidence" value="ECO:0007669"/>
    <property type="project" value="TreeGrafter"/>
</dbReference>
<dbReference type="InterPro" id="IPR043675">
    <property type="entry name" value="TrmR_methyltr"/>
</dbReference>
<feature type="binding site" evidence="4">
    <location>
        <position position="64"/>
    </location>
    <ligand>
        <name>S-adenosyl-L-methionine</name>
        <dbReference type="ChEBI" id="CHEBI:59789"/>
    </ligand>
</feature>
<dbReference type="GO" id="GO:0030488">
    <property type="term" value="P:tRNA methylation"/>
    <property type="evidence" value="ECO:0007669"/>
    <property type="project" value="UniProtKB-UniRule"/>
</dbReference>
<gene>
    <name evidence="4" type="primary">trmR</name>
    <name evidence="5" type="ORF">DFR56_10794</name>
</gene>
<evidence type="ECO:0000256" key="3">
    <source>
        <dbReference type="ARBA" id="ARBA00022691"/>
    </source>
</evidence>
<dbReference type="InterPro" id="IPR002935">
    <property type="entry name" value="SAM_O-MeTrfase"/>
</dbReference>
<feature type="binding site" evidence="4">
    <location>
        <position position="157"/>
    </location>
    <ligand>
        <name>Mg(2+)</name>
        <dbReference type="ChEBI" id="CHEBI:18420"/>
    </ligand>
</feature>
<dbReference type="InterPro" id="IPR050362">
    <property type="entry name" value="Cation-dep_OMT"/>
</dbReference>
<dbReference type="GO" id="GO:0000287">
    <property type="term" value="F:magnesium ion binding"/>
    <property type="evidence" value="ECO:0007669"/>
    <property type="project" value="UniProtKB-UniRule"/>
</dbReference>
<keyword evidence="6" id="KW-1185">Reference proteome</keyword>
<keyword evidence="2 4" id="KW-0808">Transferase</keyword>
<comment type="subunit">
    <text evidence="4">Homodimer.</text>
</comment>
<name>A0A2V3W2T8_9BACI</name>
<dbReference type="PANTHER" id="PTHR10509">
    <property type="entry name" value="O-METHYLTRANSFERASE-RELATED"/>
    <property type="match status" value="1"/>
</dbReference>
<organism evidence="5 6">
    <name type="scientific">Pseudogracilibacillus auburnensis</name>
    <dbReference type="NCBI Taxonomy" id="1494959"/>
    <lineage>
        <taxon>Bacteria</taxon>
        <taxon>Bacillati</taxon>
        <taxon>Bacillota</taxon>
        <taxon>Bacilli</taxon>
        <taxon>Bacillales</taxon>
        <taxon>Bacillaceae</taxon>
        <taxon>Pseudogracilibacillus</taxon>
    </lineage>
</organism>
<dbReference type="HAMAP" id="MF_02217">
    <property type="entry name" value="TrmR_methyltr"/>
    <property type="match status" value="1"/>
</dbReference>
<feature type="binding site" evidence="4">
    <location>
        <position position="130"/>
    </location>
    <ligand>
        <name>S-adenosyl-L-methionine</name>
        <dbReference type="ChEBI" id="CHEBI:59789"/>
    </ligand>
</feature>
<dbReference type="EMBL" id="QJJQ01000007">
    <property type="protein sequence ID" value="PXW86575.1"/>
    <property type="molecule type" value="Genomic_DNA"/>
</dbReference>
<accession>A0A2V3W2T8</accession>
<protein>
    <recommendedName>
        <fullName evidence="4">tRNA 5-hydroxyuridine methyltransferase</fullName>
        <ecNumber evidence="4">2.1.1.-</ecNumber>
    </recommendedName>
    <alternativeName>
        <fullName evidence="4">ho5U methyltransferase</fullName>
    </alternativeName>
</protein>
<reference evidence="5 6" key="1">
    <citation type="submission" date="2018-05" db="EMBL/GenBank/DDBJ databases">
        <title>Genomic Encyclopedia of Type Strains, Phase IV (KMG-IV): sequencing the most valuable type-strain genomes for metagenomic binning, comparative biology and taxonomic classification.</title>
        <authorList>
            <person name="Goeker M."/>
        </authorList>
    </citation>
    <scope>NUCLEOTIDE SEQUENCE [LARGE SCALE GENOMIC DNA]</scope>
    <source>
        <strain evidence="5 6">DSM 28556</strain>
    </source>
</reference>
<dbReference type="Proteomes" id="UP000247978">
    <property type="component" value="Unassembled WGS sequence"/>
</dbReference>
<feature type="binding site" evidence="4">
    <location>
        <position position="156"/>
    </location>
    <ligand>
        <name>Mg(2+)</name>
        <dbReference type="ChEBI" id="CHEBI:18420"/>
    </ligand>
</feature>
<keyword evidence="4" id="KW-0460">Magnesium</keyword>
<dbReference type="PANTHER" id="PTHR10509:SF14">
    <property type="entry name" value="CAFFEOYL-COA O-METHYLTRANSFERASE 3-RELATED"/>
    <property type="match status" value="1"/>
</dbReference>
<dbReference type="GO" id="GO:0008171">
    <property type="term" value="F:O-methyltransferase activity"/>
    <property type="evidence" value="ECO:0007669"/>
    <property type="project" value="InterPro"/>
</dbReference>